<reference evidence="7 8" key="1">
    <citation type="submission" date="2019-04" db="EMBL/GenBank/DDBJ databases">
        <title>Bacillus caeni sp. nov., a bacterium isolated from mangrove sediment.</title>
        <authorList>
            <person name="Huang H."/>
            <person name="Mo K."/>
            <person name="Hu Y."/>
        </authorList>
    </citation>
    <scope>NUCLEOTIDE SEQUENCE [LARGE SCALE GENOMIC DNA]</scope>
    <source>
        <strain evidence="7 8">HB172195</strain>
    </source>
</reference>
<dbReference type="Gene3D" id="3.90.1720.10">
    <property type="entry name" value="endopeptidase domain like (from Nostoc punctiforme)"/>
    <property type="match status" value="1"/>
</dbReference>
<feature type="domain" description="NlpC/P60" evidence="6">
    <location>
        <begin position="331"/>
        <end position="451"/>
    </location>
</feature>
<evidence type="ECO:0000256" key="1">
    <source>
        <dbReference type="ARBA" id="ARBA00007074"/>
    </source>
</evidence>
<dbReference type="GO" id="GO:0008234">
    <property type="term" value="F:cysteine-type peptidase activity"/>
    <property type="evidence" value="ECO:0007669"/>
    <property type="project" value="UniProtKB-KW"/>
</dbReference>
<proteinExistence type="inferred from homology"/>
<dbReference type="RefSeq" id="WP_138123757.1">
    <property type="nucleotide sequence ID" value="NZ_SWLG01000003.1"/>
</dbReference>
<keyword evidence="2" id="KW-0645">Protease</keyword>
<dbReference type="OrthoDB" id="363232at2"/>
<dbReference type="InterPro" id="IPR000064">
    <property type="entry name" value="NLP_P60_dom"/>
</dbReference>
<feature type="signal peptide" evidence="5">
    <location>
        <begin position="1"/>
        <end position="27"/>
    </location>
</feature>
<sequence>MFKKVGLTCALLLTSAGIIGHTDTASAADIQTDRISGKDRFEVATNISNSGWSTSSKTVILANYNTFADALAAAPLAYKYDAPILLTAPNKLTGQTKDEIKRLSPDQVIIIGGPGSVSDQVISEVKQVSANIAVDRIGGKDRFEVAHNIADKLGSSSKAVVVNGLKFPDALAIAPYAAKNGMPILLTTDNRIPAETKEALQGASETLIVGGEGSVSKSVEDQLASPNRIAGKDRYEVAANVIRVLNMPAEKAYLSNGLTFADALTGSVLAAKNNSPLLLTRPDTLPASTEKVVNEKGINDVTILGGTGSVREDIFTPLPAPEPEPKVADSTVKADAIVATAKKYMGTPYVWGGTTPSGFDCSGFIQYVYAKHGIGLPRTTTSMWSSGSTVSNPKVGDLVFFNTSGSGVSHAGIYLGNGQMIHASTSKGVTVSDVDSPYYWGPRYLGAKKVF</sequence>
<name>A0A5R9F9Y7_9BACL</name>
<protein>
    <submittedName>
        <fullName evidence="7">N-acetylmuramoyl-L-alanine amidase</fullName>
    </submittedName>
</protein>
<evidence type="ECO:0000256" key="2">
    <source>
        <dbReference type="ARBA" id="ARBA00022670"/>
    </source>
</evidence>
<evidence type="ECO:0000313" key="8">
    <source>
        <dbReference type="Proteomes" id="UP000308230"/>
    </source>
</evidence>
<dbReference type="Gene3D" id="3.40.50.12090">
    <property type="match status" value="2"/>
</dbReference>
<dbReference type="AlphaFoldDB" id="A0A5R9F9Y7"/>
<feature type="chain" id="PRO_5024433065" evidence="5">
    <location>
        <begin position="28"/>
        <end position="451"/>
    </location>
</feature>
<evidence type="ECO:0000256" key="4">
    <source>
        <dbReference type="ARBA" id="ARBA00022807"/>
    </source>
</evidence>
<dbReference type="PROSITE" id="PS51935">
    <property type="entry name" value="NLPC_P60"/>
    <property type="match status" value="1"/>
</dbReference>
<dbReference type="Proteomes" id="UP000308230">
    <property type="component" value="Unassembled WGS sequence"/>
</dbReference>
<keyword evidence="3" id="KW-0378">Hydrolase</keyword>
<evidence type="ECO:0000313" key="7">
    <source>
        <dbReference type="EMBL" id="TLS38458.1"/>
    </source>
</evidence>
<dbReference type="InterPro" id="IPR051922">
    <property type="entry name" value="Bact_Sporulation_Assoc"/>
</dbReference>
<organism evidence="7 8">
    <name type="scientific">Exobacillus caeni</name>
    <dbReference type="NCBI Taxonomy" id="2574798"/>
    <lineage>
        <taxon>Bacteria</taxon>
        <taxon>Bacillati</taxon>
        <taxon>Bacillota</taxon>
        <taxon>Bacilli</taxon>
        <taxon>Bacillales</taxon>
        <taxon>Guptibacillaceae</taxon>
        <taxon>Exobacillus</taxon>
    </lineage>
</organism>
<keyword evidence="5" id="KW-0732">Signal</keyword>
<comment type="similarity">
    <text evidence="1">Belongs to the peptidase C40 family.</text>
</comment>
<evidence type="ECO:0000259" key="6">
    <source>
        <dbReference type="PROSITE" id="PS51935"/>
    </source>
</evidence>
<dbReference type="EMBL" id="SWLG01000003">
    <property type="protein sequence ID" value="TLS38458.1"/>
    <property type="molecule type" value="Genomic_DNA"/>
</dbReference>
<gene>
    <name evidence="7" type="ORF">FCL54_04785</name>
</gene>
<comment type="caution">
    <text evidence="7">The sequence shown here is derived from an EMBL/GenBank/DDBJ whole genome shotgun (WGS) entry which is preliminary data.</text>
</comment>
<evidence type="ECO:0000256" key="5">
    <source>
        <dbReference type="SAM" id="SignalP"/>
    </source>
</evidence>
<keyword evidence="4" id="KW-0788">Thiol protease</keyword>
<keyword evidence="8" id="KW-1185">Reference proteome</keyword>
<dbReference type="Pfam" id="PF04122">
    <property type="entry name" value="CW_binding_2"/>
    <property type="match status" value="3"/>
</dbReference>
<evidence type="ECO:0000256" key="3">
    <source>
        <dbReference type="ARBA" id="ARBA00022801"/>
    </source>
</evidence>
<dbReference type="GO" id="GO:0006508">
    <property type="term" value="P:proteolysis"/>
    <property type="evidence" value="ECO:0007669"/>
    <property type="project" value="UniProtKB-KW"/>
</dbReference>
<dbReference type="InterPro" id="IPR007253">
    <property type="entry name" value="Cell_wall-bd_2"/>
</dbReference>
<accession>A0A5R9F9Y7</accession>
<dbReference type="InterPro" id="IPR038765">
    <property type="entry name" value="Papain-like_cys_pep_sf"/>
</dbReference>
<dbReference type="SUPFAM" id="SSF54001">
    <property type="entry name" value="Cysteine proteinases"/>
    <property type="match status" value="1"/>
</dbReference>
<dbReference type="Pfam" id="PF00877">
    <property type="entry name" value="NLPC_P60"/>
    <property type="match status" value="1"/>
</dbReference>
<dbReference type="PANTHER" id="PTHR30032:SF8">
    <property type="entry name" value="GERMINATION-SPECIFIC N-ACETYLMURAMOYL-L-ALANINE AMIDASE"/>
    <property type="match status" value="1"/>
</dbReference>
<dbReference type="PANTHER" id="PTHR30032">
    <property type="entry name" value="N-ACETYLMURAMOYL-L-ALANINE AMIDASE-RELATED"/>
    <property type="match status" value="1"/>
</dbReference>